<evidence type="ECO:0000256" key="2">
    <source>
        <dbReference type="ARBA" id="ARBA00010312"/>
    </source>
</evidence>
<evidence type="ECO:0000256" key="7">
    <source>
        <dbReference type="ARBA" id="ARBA00023014"/>
    </source>
</evidence>
<dbReference type="CDD" id="cd02775">
    <property type="entry name" value="MopB_CT"/>
    <property type="match status" value="1"/>
</dbReference>
<dbReference type="Proteomes" id="UP000190285">
    <property type="component" value="Unassembled WGS sequence"/>
</dbReference>
<dbReference type="AlphaFoldDB" id="A0A1T5IT56"/>
<evidence type="ECO:0000256" key="5">
    <source>
        <dbReference type="ARBA" id="ARBA00023002"/>
    </source>
</evidence>
<dbReference type="PANTHER" id="PTHR43742:SF6">
    <property type="entry name" value="OXIDOREDUCTASE YYAE-RELATED"/>
    <property type="match status" value="1"/>
</dbReference>
<dbReference type="RefSeq" id="WP_079489362.1">
    <property type="nucleotide sequence ID" value="NZ_FUZT01000001.1"/>
</dbReference>
<evidence type="ECO:0000259" key="8">
    <source>
        <dbReference type="PROSITE" id="PS51669"/>
    </source>
</evidence>
<organism evidence="9 10">
    <name type="scientific">Maledivibacter halophilus</name>
    <dbReference type="NCBI Taxonomy" id="36842"/>
    <lineage>
        <taxon>Bacteria</taxon>
        <taxon>Bacillati</taxon>
        <taxon>Bacillota</taxon>
        <taxon>Clostridia</taxon>
        <taxon>Peptostreptococcales</taxon>
        <taxon>Caminicellaceae</taxon>
        <taxon>Maledivibacter</taxon>
    </lineage>
</organism>
<evidence type="ECO:0000256" key="4">
    <source>
        <dbReference type="ARBA" id="ARBA00022723"/>
    </source>
</evidence>
<sequence length="659" mass="75452">MAEKKIRFSCPLDCFDACSMIATINEGKVVKIEGDKSHPLTQGFVCKKGKKHLERLYHPDRILNPKKKYKEKWIDISYDEAIDEISEKFKKIKAHYGSEAVLHFYDSGYGGLSKTVDKMFFNYYGGATVHTGSLCWGAGIEAQKLDFGDNKSHSPEDLVNSKTIIIWGRNPADTNIHLVKYLTKAKKNGGYIYLIDPINTNTTKIASEHIHITPSTDGALALGIANYIINENLIDQEFIKNHVKGYEEYREYVKDFTLDYTEKTTGIDKEKIKELAENYSRNKPSSIIIGYGLQRYKNGGNNIRAIDALGALTGNIGIAGGGVNYSNKLIDEYIDGEVEKSKHYVKNRRTYSKTKLADFIMKAGNPPIKCLFITKSNPLVQVPNINKTIEAFNKVDFKVVIDIFMTDTAKYADIVLPATSILEEEDFIYSSMFSPYLNYSARAVKPLNGIIGEYDLFRILAKKMDIREYPDIEREEFFKRALKPIMENFKVSYEYLKNEIFTIRDRDIPWKDKKFNTPSGKYELYSERAEKQGISPIPIYIQTENEKKDYNLRLITPHFKDSLHSQHFAFEENIPVVYVNRNTLKKNNVHVNEIVKIKSKYGALEAKLEISSDIGDDIIMIYEGWWHKSGSVNFLTPDSISDIGEQAAYYECFCKIERV</sequence>
<dbReference type="InterPro" id="IPR006657">
    <property type="entry name" value="MoPterin_dinucl-bd_dom"/>
</dbReference>
<evidence type="ECO:0000256" key="1">
    <source>
        <dbReference type="ARBA" id="ARBA00001942"/>
    </source>
</evidence>
<dbReference type="SUPFAM" id="SSF50692">
    <property type="entry name" value="ADC-like"/>
    <property type="match status" value="1"/>
</dbReference>
<accession>A0A1T5IT56</accession>
<dbReference type="Gene3D" id="3.40.228.10">
    <property type="entry name" value="Dimethylsulfoxide Reductase, domain 2"/>
    <property type="match status" value="1"/>
</dbReference>
<evidence type="ECO:0000256" key="3">
    <source>
        <dbReference type="ARBA" id="ARBA00022505"/>
    </source>
</evidence>
<keyword evidence="5" id="KW-0560">Oxidoreductase</keyword>
<dbReference type="Pfam" id="PF00384">
    <property type="entry name" value="Molybdopterin"/>
    <property type="match status" value="1"/>
</dbReference>
<keyword evidence="6" id="KW-0408">Iron</keyword>
<dbReference type="Gene3D" id="2.20.25.90">
    <property type="entry name" value="ADC-like domains"/>
    <property type="match status" value="1"/>
</dbReference>
<dbReference type="PANTHER" id="PTHR43742">
    <property type="entry name" value="TRIMETHYLAMINE-N-OXIDE REDUCTASE"/>
    <property type="match status" value="1"/>
</dbReference>
<comment type="similarity">
    <text evidence="2">Belongs to the prokaryotic molybdopterin-containing oxidoreductase family.</text>
</comment>
<dbReference type="GO" id="GO:0016491">
    <property type="term" value="F:oxidoreductase activity"/>
    <property type="evidence" value="ECO:0007669"/>
    <property type="project" value="UniProtKB-KW"/>
</dbReference>
<proteinExistence type="inferred from homology"/>
<keyword evidence="3" id="KW-0500">Molybdenum</keyword>
<dbReference type="InterPro" id="IPR006656">
    <property type="entry name" value="Mopterin_OxRdtase"/>
</dbReference>
<name>A0A1T5IT56_9FIRM</name>
<feature type="domain" description="4Fe-4S Mo/W bis-MGD-type" evidence="8">
    <location>
        <begin position="3"/>
        <end position="60"/>
    </location>
</feature>
<dbReference type="Pfam" id="PF04879">
    <property type="entry name" value="Molybdop_Fe4S4"/>
    <property type="match status" value="1"/>
</dbReference>
<dbReference type="InterPro" id="IPR006655">
    <property type="entry name" value="Mopterin_OxRdtase_prok_CS"/>
</dbReference>
<evidence type="ECO:0000256" key="6">
    <source>
        <dbReference type="ARBA" id="ARBA00023004"/>
    </source>
</evidence>
<dbReference type="EMBL" id="FUZT01000001">
    <property type="protein sequence ID" value="SKC42123.1"/>
    <property type="molecule type" value="Genomic_DNA"/>
</dbReference>
<keyword evidence="10" id="KW-1185">Reference proteome</keyword>
<dbReference type="GO" id="GO:0046872">
    <property type="term" value="F:metal ion binding"/>
    <property type="evidence" value="ECO:0007669"/>
    <property type="project" value="UniProtKB-KW"/>
</dbReference>
<keyword evidence="7" id="KW-0411">Iron-sulfur</keyword>
<dbReference type="SMART" id="SM00926">
    <property type="entry name" value="Molybdop_Fe4S4"/>
    <property type="match status" value="1"/>
</dbReference>
<dbReference type="InterPro" id="IPR006963">
    <property type="entry name" value="Mopterin_OxRdtase_4Fe-4S_dom"/>
</dbReference>
<dbReference type="PROSITE" id="PS51669">
    <property type="entry name" value="4FE4S_MOW_BIS_MGD"/>
    <property type="match status" value="1"/>
</dbReference>
<dbReference type="Gene3D" id="2.40.40.20">
    <property type="match status" value="1"/>
</dbReference>
<evidence type="ECO:0000313" key="9">
    <source>
        <dbReference type="EMBL" id="SKC42123.1"/>
    </source>
</evidence>
<dbReference type="CDD" id="cd02766">
    <property type="entry name" value="MopB_3"/>
    <property type="match status" value="1"/>
</dbReference>
<evidence type="ECO:0000313" key="10">
    <source>
        <dbReference type="Proteomes" id="UP000190285"/>
    </source>
</evidence>
<dbReference type="Gene3D" id="3.40.50.740">
    <property type="match status" value="1"/>
</dbReference>
<dbReference type="SUPFAM" id="SSF53706">
    <property type="entry name" value="Formate dehydrogenase/DMSO reductase, domains 1-3"/>
    <property type="match status" value="1"/>
</dbReference>
<dbReference type="InterPro" id="IPR009010">
    <property type="entry name" value="Asp_de-COase-like_dom_sf"/>
</dbReference>
<comment type="cofactor">
    <cofactor evidence="1">
        <name>Mo-bis(molybdopterin guanine dinucleotide)</name>
        <dbReference type="ChEBI" id="CHEBI:60539"/>
    </cofactor>
</comment>
<dbReference type="Pfam" id="PF01568">
    <property type="entry name" value="Molydop_binding"/>
    <property type="match status" value="1"/>
</dbReference>
<gene>
    <name evidence="9" type="ORF">SAMN02194393_00704</name>
</gene>
<dbReference type="PROSITE" id="PS00490">
    <property type="entry name" value="MOLYBDOPTERIN_PROK_2"/>
    <property type="match status" value="1"/>
</dbReference>
<protein>
    <submittedName>
        <fullName evidence="9">Anaerobic selenocysteine-containing dehydrogenase</fullName>
    </submittedName>
</protein>
<dbReference type="STRING" id="36842.SAMN02194393_00704"/>
<dbReference type="InterPro" id="IPR050612">
    <property type="entry name" value="Prok_Mopterin_Oxidored"/>
</dbReference>
<dbReference type="OrthoDB" id="9803192at2"/>
<reference evidence="10" key="1">
    <citation type="submission" date="2017-02" db="EMBL/GenBank/DDBJ databases">
        <authorList>
            <person name="Varghese N."/>
            <person name="Submissions S."/>
        </authorList>
    </citation>
    <scope>NUCLEOTIDE SEQUENCE [LARGE SCALE GENOMIC DNA]</scope>
    <source>
        <strain evidence="10">M1</strain>
    </source>
</reference>
<dbReference type="GO" id="GO:0043546">
    <property type="term" value="F:molybdopterin cofactor binding"/>
    <property type="evidence" value="ECO:0007669"/>
    <property type="project" value="InterPro"/>
</dbReference>
<keyword evidence="4" id="KW-0479">Metal-binding</keyword>
<dbReference type="Gene3D" id="3.30.2070.10">
    <property type="entry name" value="Formate dehydrogenase/DMSO reductase"/>
    <property type="match status" value="1"/>
</dbReference>
<dbReference type="GO" id="GO:0051536">
    <property type="term" value="F:iron-sulfur cluster binding"/>
    <property type="evidence" value="ECO:0007669"/>
    <property type="project" value="UniProtKB-KW"/>
</dbReference>